<dbReference type="InterPro" id="IPR035500">
    <property type="entry name" value="NHR-like_dom_sf"/>
</dbReference>
<dbReference type="PANTHER" id="PTHR24082:SF473">
    <property type="entry name" value="ECDYSONE-INDUCED PROTEIN 75B, ISOFORM B"/>
    <property type="match status" value="1"/>
</dbReference>
<feature type="compositionally biased region" description="Polar residues" evidence="12">
    <location>
        <begin position="585"/>
        <end position="594"/>
    </location>
</feature>
<evidence type="ECO:0000313" key="16">
    <source>
        <dbReference type="Proteomes" id="UP000677054"/>
    </source>
</evidence>
<keyword evidence="6 11" id="KW-0805">Transcription regulation</keyword>
<evidence type="ECO:0000256" key="6">
    <source>
        <dbReference type="ARBA" id="ARBA00023015"/>
    </source>
</evidence>
<dbReference type="PANTHER" id="PTHR24082">
    <property type="entry name" value="NUCLEAR HORMONE RECEPTOR"/>
    <property type="match status" value="1"/>
</dbReference>
<dbReference type="AlphaFoldDB" id="A0A7R8WY98"/>
<feature type="domain" description="NR LBD" evidence="14">
    <location>
        <begin position="159"/>
        <end position="423"/>
    </location>
</feature>
<dbReference type="GO" id="GO:0000978">
    <property type="term" value="F:RNA polymerase II cis-regulatory region sequence-specific DNA binding"/>
    <property type="evidence" value="ECO:0007669"/>
    <property type="project" value="TreeGrafter"/>
</dbReference>
<evidence type="ECO:0000259" key="13">
    <source>
        <dbReference type="PROSITE" id="PS51030"/>
    </source>
</evidence>
<dbReference type="Pfam" id="PF00104">
    <property type="entry name" value="Hormone_recep"/>
    <property type="match status" value="1"/>
</dbReference>
<evidence type="ECO:0000256" key="9">
    <source>
        <dbReference type="ARBA" id="ARBA00023170"/>
    </source>
</evidence>
<dbReference type="InterPro" id="IPR001628">
    <property type="entry name" value="Znf_hrmn_rcpt"/>
</dbReference>
<keyword evidence="10 11" id="KW-0539">Nucleus</keyword>
<dbReference type="SUPFAM" id="SSF48508">
    <property type="entry name" value="Nuclear receptor ligand-binding domain"/>
    <property type="match status" value="1"/>
</dbReference>
<dbReference type="GO" id="GO:0005737">
    <property type="term" value="C:cytoplasm"/>
    <property type="evidence" value="ECO:0007669"/>
    <property type="project" value="UniProtKB-SubCell"/>
</dbReference>
<dbReference type="Pfam" id="PF00105">
    <property type="entry name" value="zf-C4"/>
    <property type="match status" value="1"/>
</dbReference>
<dbReference type="Gene3D" id="1.10.565.10">
    <property type="entry name" value="Retinoid X Receptor"/>
    <property type="match status" value="1"/>
</dbReference>
<dbReference type="PRINTS" id="PR00047">
    <property type="entry name" value="STROIDFINGER"/>
</dbReference>
<dbReference type="GO" id="GO:0008270">
    <property type="term" value="F:zinc ion binding"/>
    <property type="evidence" value="ECO:0007669"/>
    <property type="project" value="UniProtKB-KW"/>
</dbReference>
<dbReference type="EMBL" id="LR899531">
    <property type="protein sequence ID" value="CAD7240202.1"/>
    <property type="molecule type" value="Genomic_DNA"/>
</dbReference>
<dbReference type="GO" id="GO:0004879">
    <property type="term" value="F:nuclear receptor activity"/>
    <property type="evidence" value="ECO:0007669"/>
    <property type="project" value="InterPro"/>
</dbReference>
<evidence type="ECO:0000256" key="3">
    <source>
        <dbReference type="ARBA" id="ARBA00022723"/>
    </source>
</evidence>
<feature type="compositionally biased region" description="Basic and acidic residues" evidence="12">
    <location>
        <begin position="419"/>
        <end position="439"/>
    </location>
</feature>
<dbReference type="GO" id="GO:0045944">
    <property type="term" value="P:positive regulation of transcription by RNA polymerase II"/>
    <property type="evidence" value="ECO:0007669"/>
    <property type="project" value="TreeGrafter"/>
</dbReference>
<feature type="region of interest" description="Disordered" evidence="12">
    <location>
        <begin position="568"/>
        <end position="603"/>
    </location>
</feature>
<keyword evidence="3 11" id="KW-0479">Metal-binding</keyword>
<dbReference type="PROSITE" id="PS51843">
    <property type="entry name" value="NR_LBD"/>
    <property type="match status" value="1"/>
</dbReference>
<evidence type="ECO:0000256" key="2">
    <source>
        <dbReference type="ARBA" id="ARBA00008092"/>
    </source>
</evidence>
<dbReference type="PROSITE" id="PS00031">
    <property type="entry name" value="NUCLEAR_REC_DBD_1"/>
    <property type="match status" value="1"/>
</dbReference>
<evidence type="ECO:0000256" key="1">
    <source>
        <dbReference type="ARBA" id="ARBA00004496"/>
    </source>
</evidence>
<dbReference type="GO" id="GO:0030154">
    <property type="term" value="P:cell differentiation"/>
    <property type="evidence" value="ECO:0007669"/>
    <property type="project" value="TreeGrafter"/>
</dbReference>
<dbReference type="GO" id="GO:0000122">
    <property type="term" value="P:negative regulation of transcription by RNA polymerase II"/>
    <property type="evidence" value="ECO:0007669"/>
    <property type="project" value="TreeGrafter"/>
</dbReference>
<dbReference type="InterPro" id="IPR050234">
    <property type="entry name" value="Nuclear_hormone_rcpt_NR1"/>
</dbReference>
<dbReference type="GO" id="GO:0009755">
    <property type="term" value="P:hormone-mediated signaling pathway"/>
    <property type="evidence" value="ECO:0007669"/>
    <property type="project" value="TreeGrafter"/>
</dbReference>
<name>A0A7R8WY98_9CRUS</name>
<comment type="subcellular location">
    <subcellularLocation>
        <location evidence="1">Cytoplasm</location>
    </subcellularLocation>
    <subcellularLocation>
        <location evidence="11">Nucleus</location>
    </subcellularLocation>
</comment>
<dbReference type="CDD" id="cd07166">
    <property type="entry name" value="NR_DBD_REV_ERB"/>
    <property type="match status" value="1"/>
</dbReference>
<keyword evidence="8 11" id="KW-0804">Transcription</keyword>
<dbReference type="PRINTS" id="PR00398">
    <property type="entry name" value="STRDHORMONER"/>
</dbReference>
<feature type="region of interest" description="Disordered" evidence="12">
    <location>
        <begin position="471"/>
        <end position="528"/>
    </location>
</feature>
<evidence type="ECO:0000256" key="7">
    <source>
        <dbReference type="ARBA" id="ARBA00023125"/>
    </source>
</evidence>
<dbReference type="SUPFAM" id="SSF57716">
    <property type="entry name" value="Glucocorticoid receptor-like (DNA-binding domain)"/>
    <property type="match status" value="1"/>
</dbReference>
<dbReference type="InterPro" id="IPR001723">
    <property type="entry name" value="Nuclear_hrmn_rcpt"/>
</dbReference>
<protein>
    <submittedName>
        <fullName evidence="15">Uncharacterized protein</fullName>
    </submittedName>
</protein>
<evidence type="ECO:0000256" key="8">
    <source>
        <dbReference type="ARBA" id="ARBA00023163"/>
    </source>
</evidence>
<dbReference type="SMART" id="SM00399">
    <property type="entry name" value="ZnF_C4"/>
    <property type="match status" value="1"/>
</dbReference>
<dbReference type="InterPro" id="IPR001728">
    <property type="entry name" value="ThyrH_rcpt"/>
</dbReference>
<evidence type="ECO:0000256" key="4">
    <source>
        <dbReference type="ARBA" id="ARBA00022771"/>
    </source>
</evidence>
<reference evidence="15" key="1">
    <citation type="submission" date="2020-11" db="EMBL/GenBank/DDBJ databases">
        <authorList>
            <person name="Tran Van P."/>
        </authorList>
    </citation>
    <scope>NUCLEOTIDE SEQUENCE</scope>
</reference>
<dbReference type="PROSITE" id="PS51030">
    <property type="entry name" value="NUCLEAR_REC_DBD_2"/>
    <property type="match status" value="1"/>
</dbReference>
<feature type="region of interest" description="Disordered" evidence="12">
    <location>
        <begin position="419"/>
        <end position="446"/>
    </location>
</feature>
<dbReference type="Proteomes" id="UP000677054">
    <property type="component" value="Unassembled WGS sequence"/>
</dbReference>
<dbReference type="Gene3D" id="3.30.50.10">
    <property type="entry name" value="Erythroid Transcription Factor GATA-1, subunit A"/>
    <property type="match status" value="1"/>
</dbReference>
<keyword evidence="16" id="KW-1185">Reference proteome</keyword>
<dbReference type="InterPro" id="IPR000536">
    <property type="entry name" value="Nucl_hrmn_rcpt_lig-bd"/>
</dbReference>
<proteinExistence type="inferred from homology"/>
<dbReference type="PRINTS" id="PR00546">
    <property type="entry name" value="THYROIDHORMR"/>
</dbReference>
<organism evidence="15">
    <name type="scientific">Darwinula stevensoni</name>
    <dbReference type="NCBI Taxonomy" id="69355"/>
    <lineage>
        <taxon>Eukaryota</taxon>
        <taxon>Metazoa</taxon>
        <taxon>Ecdysozoa</taxon>
        <taxon>Arthropoda</taxon>
        <taxon>Crustacea</taxon>
        <taxon>Oligostraca</taxon>
        <taxon>Ostracoda</taxon>
        <taxon>Podocopa</taxon>
        <taxon>Podocopida</taxon>
        <taxon>Darwinulocopina</taxon>
        <taxon>Darwinuloidea</taxon>
        <taxon>Darwinulidae</taxon>
        <taxon>Darwinula</taxon>
    </lineage>
</organism>
<keyword evidence="4 11" id="KW-0863">Zinc-finger</keyword>
<evidence type="ECO:0000259" key="14">
    <source>
        <dbReference type="PROSITE" id="PS51843"/>
    </source>
</evidence>
<sequence>MIITEKDLLLLQSLPSSSTTSSSISHAPVSKSPNIEKCDSQLDIEFDGTTVLCRVCGDKASGFHYGVHSCEGCKGFFRRSIQQKIQYRPCTKNQQCSILRINRNRCQYCRLKKCIAVGMSRDAVRFGRVPKREKAKILAAMQSVASRSQERALEADLQNEDHLITTIIQAHEETCDFSREKVALLIQKAKESSAYVASPSALACPLNPATVTNPAMVDGSGPGPGDHMQLKDFSARFSPAIRGVVEFAKKIPGFARLNTDDQVTLLKAGVFEVLLVRLACMFDSQRCTLVSLNGHVLNKDSIPTGANARFLLDSMFDFAERLNSMHLNDAELALFCAVVLITPDRPGLRNGDLIEKMSRKLIGALHTVCNQSGHDSTMVSQELLKKIPDLRTLNTLHSEKLLALKMTEQEQVKEEMMKPWGNRGEDSHPHSPHSFDEGVKSPLGSLSSNESVCSGELIVPTNRGFCETVSCDDQASHSPYRSRKLDSPTDSGIESGCEKGKLSPLHPASVCSSPRSLRGGDREEADGIGMEDMPMLKRALQAPPLINTNLLMDEAYRPHKKFRALRREAGGDGEATPSPSPLQMALSSSHSTLARSLMEGPKLSAEQLKQSDYLTNLIMRGGGEGGHGGGVPWLTLSSATVVTPATKHTVMTPACSSPPRPPTPPYPPRMFYDSNSNSNPAAAATITMNTTVTTTANTGPPSPAVCQRNILELQVDIADSQPLNLSKKTPPPSVSLQV</sequence>
<keyword evidence="7 11" id="KW-0238">DNA-binding</keyword>
<gene>
    <name evidence="15" type="ORF">DSTB1V02_LOCUS233</name>
</gene>
<dbReference type="InterPro" id="IPR013088">
    <property type="entry name" value="Znf_NHR/GATA"/>
</dbReference>
<evidence type="ECO:0000256" key="11">
    <source>
        <dbReference type="RuleBase" id="RU004334"/>
    </source>
</evidence>
<evidence type="ECO:0000313" key="15">
    <source>
        <dbReference type="EMBL" id="CAD7240202.1"/>
    </source>
</evidence>
<evidence type="ECO:0000256" key="12">
    <source>
        <dbReference type="SAM" id="MobiDB-lite"/>
    </source>
</evidence>
<keyword evidence="9 11" id="KW-0675">Receptor</keyword>
<dbReference type="GO" id="GO:0005634">
    <property type="term" value="C:nucleus"/>
    <property type="evidence" value="ECO:0007669"/>
    <property type="project" value="UniProtKB-SubCell"/>
</dbReference>
<feature type="domain" description="Nuclear receptor" evidence="13">
    <location>
        <begin position="50"/>
        <end position="126"/>
    </location>
</feature>
<comment type="similarity">
    <text evidence="2">Belongs to the nuclear hormone receptor family. NR1 subfamily.</text>
</comment>
<dbReference type="OrthoDB" id="7634782at2759"/>
<dbReference type="EMBL" id="CAJPEV010000014">
    <property type="protein sequence ID" value="CAG0878716.1"/>
    <property type="molecule type" value="Genomic_DNA"/>
</dbReference>
<dbReference type="FunFam" id="3.30.50.10:FF:000013">
    <property type="entry name" value="Nuclear receptor subfamily 1 group D member 2"/>
    <property type="match status" value="1"/>
</dbReference>
<evidence type="ECO:0000256" key="5">
    <source>
        <dbReference type="ARBA" id="ARBA00022833"/>
    </source>
</evidence>
<keyword evidence="5 11" id="KW-0862">Zinc</keyword>
<accession>A0A7R8WY98</accession>
<evidence type="ECO:0000256" key="10">
    <source>
        <dbReference type="ARBA" id="ARBA00023242"/>
    </source>
</evidence>
<dbReference type="SMART" id="SM00430">
    <property type="entry name" value="HOLI"/>
    <property type="match status" value="1"/>
</dbReference>